<comment type="similarity">
    <text evidence="1 3">Belongs to the type-B carboxylesterase/lipase family.</text>
</comment>
<dbReference type="RefSeq" id="WP_155355164.1">
    <property type="nucleotide sequence ID" value="NZ_BAAAHL010000040.1"/>
</dbReference>
<accession>A0A5M3WLY8</accession>
<dbReference type="AlphaFoldDB" id="A0A5M3WLY8"/>
<keyword evidence="6" id="KW-1185">Reference proteome</keyword>
<sequence>MSGAQVTVQSGRLDGSVSSDDRVRRFLGVPYAAPPIGDLRWRPPTAVDPWRGVRSAQRYSPSAPQPAVSPRSLYWGGENEFDEDCLYLNVWTGPEGDAQRPVLVWFHFGGFHFGSAANPLYDGTELARSGVTVVTVNYRLGRLGFLAHPALSAESDEGVSGNYGLLDQVESLRWVRDNIEAFGGDPGRVSVGGVSAGGHSVHNLRACDHARGLFHRAVVHSGPGLAPALDGPGHPANPQTLAAGEDAGTELGRVLGVRTAAQLREIPADVLVDATLPRAMGAWINVLAPGAPTSMHSFDCGYPVVDGHVLRESPLEAYASGRAIDVPMLVGGVGNEGAGLPFLSSVRHYEQYVRSTYGSCAEDMLRLYPADSDAEVPNASRQLEADRVFNWSTWTAARLQSRHGSSPVWHFRFQRELPIPSDSRVLEKEFGGAVHGADLPYLFGSFSSMDFPWTNADRQLGEQLRTAWSAFAANGDPNTAPLLIGVESGWPAFAEDAPNTVEWDSPVPTVSTWVQDDRMRALDAFNRLTDVTSR</sequence>
<dbReference type="InterPro" id="IPR019826">
    <property type="entry name" value="Carboxylesterase_B_AS"/>
</dbReference>
<dbReference type="OrthoDB" id="4308422at2"/>
<evidence type="ECO:0000313" key="5">
    <source>
        <dbReference type="EMBL" id="GES09646.1"/>
    </source>
</evidence>
<evidence type="ECO:0000256" key="3">
    <source>
        <dbReference type="RuleBase" id="RU361235"/>
    </source>
</evidence>
<proteinExistence type="inferred from homology"/>
<evidence type="ECO:0000313" key="6">
    <source>
        <dbReference type="Proteomes" id="UP000331127"/>
    </source>
</evidence>
<dbReference type="Pfam" id="PF00135">
    <property type="entry name" value="COesterase"/>
    <property type="match status" value="1"/>
</dbReference>
<dbReference type="Proteomes" id="UP000331127">
    <property type="component" value="Unassembled WGS sequence"/>
</dbReference>
<organism evidence="5 6">
    <name type="scientific">Acrocarpospora macrocephala</name>
    <dbReference type="NCBI Taxonomy" id="150177"/>
    <lineage>
        <taxon>Bacteria</taxon>
        <taxon>Bacillati</taxon>
        <taxon>Actinomycetota</taxon>
        <taxon>Actinomycetes</taxon>
        <taxon>Streptosporangiales</taxon>
        <taxon>Streptosporangiaceae</taxon>
        <taxon>Acrocarpospora</taxon>
    </lineage>
</organism>
<dbReference type="InterPro" id="IPR029058">
    <property type="entry name" value="AB_hydrolase_fold"/>
</dbReference>
<feature type="domain" description="Carboxylesterase type B" evidence="4">
    <location>
        <begin position="4"/>
        <end position="505"/>
    </location>
</feature>
<dbReference type="InterPro" id="IPR050309">
    <property type="entry name" value="Type-B_Carboxylest/Lipase"/>
</dbReference>
<dbReference type="EC" id="3.1.1.-" evidence="3"/>
<evidence type="ECO:0000256" key="1">
    <source>
        <dbReference type="ARBA" id="ARBA00005964"/>
    </source>
</evidence>
<dbReference type="PANTHER" id="PTHR11559">
    <property type="entry name" value="CARBOXYLESTERASE"/>
    <property type="match status" value="1"/>
</dbReference>
<dbReference type="SUPFAM" id="SSF53474">
    <property type="entry name" value="alpha/beta-Hydrolases"/>
    <property type="match status" value="1"/>
</dbReference>
<keyword evidence="2 3" id="KW-0378">Hydrolase</keyword>
<dbReference type="PROSITE" id="PS00122">
    <property type="entry name" value="CARBOXYLESTERASE_B_1"/>
    <property type="match status" value="1"/>
</dbReference>
<reference evidence="5 6" key="1">
    <citation type="submission" date="2019-10" db="EMBL/GenBank/DDBJ databases">
        <title>Whole genome shotgun sequence of Acrocarpospora macrocephala NBRC 16266.</title>
        <authorList>
            <person name="Ichikawa N."/>
            <person name="Kimura A."/>
            <person name="Kitahashi Y."/>
            <person name="Komaki H."/>
            <person name="Oguchi A."/>
        </authorList>
    </citation>
    <scope>NUCLEOTIDE SEQUENCE [LARGE SCALE GENOMIC DNA]</scope>
    <source>
        <strain evidence="5 6">NBRC 16266</strain>
    </source>
</reference>
<gene>
    <name evidence="5" type="ORF">Amac_032420</name>
</gene>
<dbReference type="EMBL" id="BLAE01000016">
    <property type="protein sequence ID" value="GES09646.1"/>
    <property type="molecule type" value="Genomic_DNA"/>
</dbReference>
<evidence type="ECO:0000259" key="4">
    <source>
        <dbReference type="Pfam" id="PF00135"/>
    </source>
</evidence>
<evidence type="ECO:0000256" key="2">
    <source>
        <dbReference type="ARBA" id="ARBA00022801"/>
    </source>
</evidence>
<protein>
    <recommendedName>
        <fullName evidence="3">Carboxylic ester hydrolase</fullName>
        <ecNumber evidence="3">3.1.1.-</ecNumber>
    </recommendedName>
</protein>
<name>A0A5M3WLY8_9ACTN</name>
<dbReference type="Gene3D" id="3.40.50.1820">
    <property type="entry name" value="alpha/beta hydrolase"/>
    <property type="match status" value="1"/>
</dbReference>
<dbReference type="InterPro" id="IPR002018">
    <property type="entry name" value="CarbesteraseB"/>
</dbReference>
<dbReference type="GO" id="GO:0016787">
    <property type="term" value="F:hydrolase activity"/>
    <property type="evidence" value="ECO:0007669"/>
    <property type="project" value="UniProtKB-KW"/>
</dbReference>
<comment type="caution">
    <text evidence="5">The sequence shown here is derived from an EMBL/GenBank/DDBJ whole genome shotgun (WGS) entry which is preliminary data.</text>
</comment>